<keyword evidence="6 7" id="KW-0472">Membrane</keyword>
<name>E6WPL2_PSEUU</name>
<feature type="transmembrane region" description="Helical" evidence="7">
    <location>
        <begin position="110"/>
        <end position="128"/>
    </location>
</feature>
<feature type="transmembrane region" description="Helical" evidence="7">
    <location>
        <begin position="266"/>
        <end position="287"/>
    </location>
</feature>
<dbReference type="PANTHER" id="PTHR43266:SF2">
    <property type="entry name" value="MAJOR FACILITATOR SUPERFAMILY (MFS) PROFILE DOMAIN-CONTAINING PROTEIN"/>
    <property type="match status" value="1"/>
</dbReference>
<feature type="transmembrane region" description="Helical" evidence="7">
    <location>
        <begin position="299"/>
        <end position="317"/>
    </location>
</feature>
<dbReference type="SMART" id="SM00563">
    <property type="entry name" value="PlsC"/>
    <property type="match status" value="1"/>
</dbReference>
<dbReference type="RefSeq" id="WP_013534086.1">
    <property type="nucleotide sequence ID" value="NC_014924.1"/>
</dbReference>
<dbReference type="AlphaFoldDB" id="E6WPL2"/>
<evidence type="ECO:0000256" key="7">
    <source>
        <dbReference type="SAM" id="Phobius"/>
    </source>
</evidence>
<feature type="transmembrane region" description="Helical" evidence="7">
    <location>
        <begin position="84"/>
        <end position="104"/>
    </location>
</feature>
<keyword evidence="5 7" id="KW-1133">Transmembrane helix</keyword>
<feature type="transmembrane region" description="Helical" evidence="7">
    <location>
        <begin position="406"/>
        <end position="426"/>
    </location>
</feature>
<dbReference type="STRING" id="743721.Psesu_0396"/>
<dbReference type="CDD" id="cd06173">
    <property type="entry name" value="MFS_MefA_like"/>
    <property type="match status" value="1"/>
</dbReference>
<dbReference type="Gene3D" id="1.20.1250.20">
    <property type="entry name" value="MFS general substrate transporter like domains"/>
    <property type="match status" value="1"/>
</dbReference>
<keyword evidence="2" id="KW-0813">Transport</keyword>
<dbReference type="GO" id="GO:0005886">
    <property type="term" value="C:plasma membrane"/>
    <property type="evidence" value="ECO:0007669"/>
    <property type="project" value="UniProtKB-SubCell"/>
</dbReference>
<dbReference type="EMBL" id="CP002446">
    <property type="protein sequence ID" value="ADV26256.1"/>
    <property type="molecule type" value="Genomic_DNA"/>
</dbReference>
<keyword evidence="3" id="KW-1003">Cell membrane</keyword>
<evidence type="ECO:0000256" key="4">
    <source>
        <dbReference type="ARBA" id="ARBA00022692"/>
    </source>
</evidence>
<dbReference type="CDD" id="cd07989">
    <property type="entry name" value="LPLAT_AGPAT-like"/>
    <property type="match status" value="1"/>
</dbReference>
<dbReference type="SUPFAM" id="SSF103473">
    <property type="entry name" value="MFS general substrate transporter"/>
    <property type="match status" value="1"/>
</dbReference>
<evidence type="ECO:0000256" key="6">
    <source>
        <dbReference type="ARBA" id="ARBA00023136"/>
    </source>
</evidence>
<dbReference type="GO" id="GO:0016746">
    <property type="term" value="F:acyltransferase activity"/>
    <property type="evidence" value="ECO:0007669"/>
    <property type="project" value="UniProtKB-KW"/>
</dbReference>
<feature type="domain" description="Phospholipid/glycerol acyltransferase" evidence="8">
    <location>
        <begin position="460"/>
        <end position="581"/>
    </location>
</feature>
<keyword evidence="9" id="KW-0012">Acyltransferase</keyword>
<reference evidence="9 10" key="1">
    <citation type="submission" date="2011-01" db="EMBL/GenBank/DDBJ databases">
        <title>Complete sequence of Pseudoxanthomonas suwonensis 11-1.</title>
        <authorList>
            <consortium name="US DOE Joint Genome Institute"/>
            <person name="Lucas S."/>
            <person name="Copeland A."/>
            <person name="Lapidus A."/>
            <person name="Cheng J.-F."/>
            <person name="Goodwin L."/>
            <person name="Pitluck S."/>
            <person name="Teshima H."/>
            <person name="Detter J.C."/>
            <person name="Han C."/>
            <person name="Tapia R."/>
            <person name="Land M."/>
            <person name="Hauser L."/>
            <person name="Kyrpides N."/>
            <person name="Ivanova N."/>
            <person name="Ovchinnikova G."/>
            <person name="Siebers A.K."/>
            <person name="Allgaier M."/>
            <person name="Thelen M.P."/>
            <person name="Hugenholtz P."/>
            <person name="Gladden J."/>
            <person name="Woyke T."/>
        </authorList>
    </citation>
    <scope>NUCLEOTIDE SEQUENCE [LARGE SCALE GENOMIC DNA]</scope>
    <source>
        <strain evidence="10">11-1</strain>
    </source>
</reference>
<dbReference type="InterPro" id="IPR002123">
    <property type="entry name" value="Plipid/glycerol_acylTrfase"/>
</dbReference>
<evidence type="ECO:0000256" key="3">
    <source>
        <dbReference type="ARBA" id="ARBA00022475"/>
    </source>
</evidence>
<evidence type="ECO:0000256" key="1">
    <source>
        <dbReference type="ARBA" id="ARBA00004651"/>
    </source>
</evidence>
<dbReference type="InterPro" id="IPR036259">
    <property type="entry name" value="MFS_trans_sf"/>
</dbReference>
<feature type="transmembrane region" description="Helical" evidence="7">
    <location>
        <begin position="375"/>
        <end position="400"/>
    </location>
</feature>
<dbReference type="HOGENOM" id="CLU_029603_0_0_6"/>
<accession>E6WPL2</accession>
<dbReference type="PANTHER" id="PTHR43266">
    <property type="entry name" value="MACROLIDE-EFFLUX PROTEIN"/>
    <property type="match status" value="1"/>
</dbReference>
<dbReference type="OrthoDB" id="9803968at2"/>
<organism evidence="9 10">
    <name type="scientific">Pseudoxanthomonas suwonensis (strain 11-1)</name>
    <dbReference type="NCBI Taxonomy" id="743721"/>
    <lineage>
        <taxon>Bacteria</taxon>
        <taxon>Pseudomonadati</taxon>
        <taxon>Pseudomonadota</taxon>
        <taxon>Gammaproteobacteria</taxon>
        <taxon>Lysobacterales</taxon>
        <taxon>Lysobacteraceae</taxon>
        <taxon>Pseudoxanthomonas</taxon>
    </lineage>
</organism>
<feature type="transmembrane region" description="Helical" evidence="7">
    <location>
        <begin position="337"/>
        <end position="363"/>
    </location>
</feature>
<evidence type="ECO:0000259" key="8">
    <source>
        <dbReference type="SMART" id="SM00563"/>
    </source>
</evidence>
<keyword evidence="9" id="KW-0808">Transferase</keyword>
<dbReference type="SUPFAM" id="SSF69593">
    <property type="entry name" value="Glycerol-3-phosphate (1)-acyltransferase"/>
    <property type="match status" value="1"/>
</dbReference>
<keyword evidence="4 7" id="KW-0812">Transmembrane</keyword>
<dbReference type="Pfam" id="PF07690">
    <property type="entry name" value="MFS_1"/>
    <property type="match status" value="1"/>
</dbReference>
<dbReference type="Proteomes" id="UP000008632">
    <property type="component" value="Chromosome"/>
</dbReference>
<evidence type="ECO:0000313" key="10">
    <source>
        <dbReference type="Proteomes" id="UP000008632"/>
    </source>
</evidence>
<comment type="subcellular location">
    <subcellularLocation>
        <location evidence="1">Cell membrane</location>
        <topology evidence="1">Multi-pass membrane protein</topology>
    </subcellularLocation>
</comment>
<evidence type="ECO:0000256" key="2">
    <source>
        <dbReference type="ARBA" id="ARBA00022448"/>
    </source>
</evidence>
<dbReference type="KEGG" id="psu:Psesu_0396"/>
<dbReference type="GO" id="GO:0022857">
    <property type="term" value="F:transmembrane transporter activity"/>
    <property type="evidence" value="ECO:0007669"/>
    <property type="project" value="InterPro"/>
</dbReference>
<evidence type="ECO:0000256" key="5">
    <source>
        <dbReference type="ARBA" id="ARBA00022989"/>
    </source>
</evidence>
<feature type="transmembrane region" description="Helical" evidence="7">
    <location>
        <begin position="178"/>
        <end position="198"/>
    </location>
</feature>
<dbReference type="eggNOG" id="COG0204">
    <property type="taxonomic scope" value="Bacteria"/>
</dbReference>
<sequence>MAAHSQFALLTQRRFLPYFIVQALGAFNDNVYRQAIIGLLFFLGVSAEERSTYAVIAPAIFIVPYFLFSAIAGQVAEKLEKQRLIVVTTTMEIVIMSLAAVGFLLQSMPLLLVALFCTGLQSTLFGPVKYSVLPAILKPEELTGGNGLVEMGTSISILGGMITGGLIFQVAGAHGPEAAAAAIVALAIAGNLVARMIPRVDAGAPDLKIGWNPLPESLAVLRMARAQPAVRNAILGVSWFWFFGTIITSQLPGYAELHLGGASGSASLYICALALFSIGTGTGSLLCEKLSARTVEIGLVPLGAAGMSAFLLDLYFARPGAAPVTGLDVAGFLAQPGSLRIVVDLLGIGVFTGFFVVPLFALIQSRTPSSQMSRVFAALNIQNSGFIVLAALVGLGAGMLGWSSPTLFLALAIANVLVAAWIFALVPEFLMRFLSWVLVRVLYRLRVRGVEAHVPDEGAAVIVCNHVSYMDALVLAASIPRPVRFVMYYRIFDIPVMSWIFRTARAIPIAGAREDPARMQRAFDAIDAALAEGELVCIFPEGALTKDGGIATFKSGVERILARTAAAGRPVPVVPMALRGLWASMWSRRDSRLGRMRVPRRLRARVEVVAGAPLHGAVSAEALEARVRELRGDAA</sequence>
<proteinExistence type="predicted"/>
<feature type="transmembrane region" description="Helical" evidence="7">
    <location>
        <begin position="53"/>
        <end position="72"/>
    </location>
</feature>
<feature type="transmembrane region" description="Helical" evidence="7">
    <location>
        <begin position="148"/>
        <end position="172"/>
    </location>
</feature>
<dbReference type="InterPro" id="IPR011701">
    <property type="entry name" value="MFS"/>
</dbReference>
<protein>
    <submittedName>
        <fullName evidence="9">Phospholipid/glycerol acyltransferase</fullName>
    </submittedName>
</protein>
<evidence type="ECO:0000313" key="9">
    <source>
        <dbReference type="EMBL" id="ADV26256.1"/>
    </source>
</evidence>
<feature type="transmembrane region" description="Helical" evidence="7">
    <location>
        <begin position="232"/>
        <end position="254"/>
    </location>
</feature>
<gene>
    <name evidence="9" type="ordered locus">Psesu_0396</name>
</gene>
<dbReference type="Pfam" id="PF01553">
    <property type="entry name" value="Acyltransferase"/>
    <property type="match status" value="1"/>
</dbReference>
<keyword evidence="10" id="KW-1185">Reference proteome</keyword>